<organism evidence="2 3">
    <name type="scientific">Pontiella desulfatans</name>
    <dbReference type="NCBI Taxonomy" id="2750659"/>
    <lineage>
        <taxon>Bacteria</taxon>
        <taxon>Pseudomonadati</taxon>
        <taxon>Kiritimatiellota</taxon>
        <taxon>Kiritimatiellia</taxon>
        <taxon>Kiritimatiellales</taxon>
        <taxon>Pontiellaceae</taxon>
        <taxon>Pontiella</taxon>
    </lineage>
</organism>
<reference evidence="2 3" key="1">
    <citation type="submission" date="2019-04" db="EMBL/GenBank/DDBJ databases">
        <authorList>
            <person name="Van Vliet M D."/>
        </authorList>
    </citation>
    <scope>NUCLEOTIDE SEQUENCE [LARGE SCALE GENOMIC DNA]</scope>
    <source>
        <strain evidence="2 3">F1</strain>
    </source>
</reference>
<dbReference type="RefSeq" id="WP_136079033.1">
    <property type="nucleotide sequence ID" value="NZ_CAAHFG010000001.1"/>
</dbReference>
<proteinExistence type="predicted"/>
<evidence type="ECO:0000313" key="3">
    <source>
        <dbReference type="Proteomes" id="UP000366872"/>
    </source>
</evidence>
<dbReference type="AlphaFoldDB" id="A0A6C2U0L3"/>
<keyword evidence="3" id="KW-1185">Reference proteome</keyword>
<accession>A0A6C2U0L3</accession>
<protein>
    <recommendedName>
        <fullName evidence="1">BD-FAE-like domain-containing protein</fullName>
    </recommendedName>
</protein>
<sequence length="419" mass="47173">MNKQGIIKSISTLFPTEWLGALKFGVTRILISIALSFFCGVTASANSEPTPTPTPTFKSVIRGAMPVEIFVSDTAQKETPLVFYLKGLPHHSGEYNKEIITLLTEGGCHVAVVDYQEDQRAEVPTINKDVLALRHFVNTLQKTYVFNIDRVFVIPEGYTIAFNIEYYKNETGSHAMDIWYPYKSKVAVPLVMQSSHSKAIRMSNEQSTKFDDALIEGFAIHGYAAAKIDHPAPENDVMPSAKIKSAVRVLRHNAHQYHIDKDKIGAFGFSKGSSSVSFLAFDHQKATDKGGYYYEENESIQVALLFASRFDLVQAVRDPLTRKKYKDSLIENFGDYTQDPTLYLRFSSISYVTPQAPPIFLSTGAADADRVEQVRALSRKLKENSVPFIYTQEPFDEHQTTSNPHTLKAIYNFFDEYLK</sequence>
<name>A0A6C2U0L3_PONDE</name>
<dbReference type="EMBL" id="CAAHFG010000001">
    <property type="protein sequence ID" value="VGO13462.1"/>
    <property type="molecule type" value="Genomic_DNA"/>
</dbReference>
<dbReference type="SUPFAM" id="SSF53474">
    <property type="entry name" value="alpha/beta-Hydrolases"/>
    <property type="match status" value="2"/>
</dbReference>
<feature type="domain" description="BD-FAE-like" evidence="1">
    <location>
        <begin position="176"/>
        <end position="380"/>
    </location>
</feature>
<dbReference type="Pfam" id="PF20434">
    <property type="entry name" value="BD-FAE"/>
    <property type="match status" value="1"/>
</dbReference>
<dbReference type="InterPro" id="IPR029058">
    <property type="entry name" value="AB_hydrolase_fold"/>
</dbReference>
<gene>
    <name evidence="2" type="ORF">PDESU_02019</name>
</gene>
<dbReference type="InterPro" id="IPR049492">
    <property type="entry name" value="BD-FAE-like_dom"/>
</dbReference>
<evidence type="ECO:0000313" key="2">
    <source>
        <dbReference type="EMBL" id="VGO13462.1"/>
    </source>
</evidence>
<evidence type="ECO:0000259" key="1">
    <source>
        <dbReference type="Pfam" id="PF20434"/>
    </source>
</evidence>
<dbReference type="Gene3D" id="3.40.50.1820">
    <property type="entry name" value="alpha/beta hydrolase"/>
    <property type="match status" value="1"/>
</dbReference>
<dbReference type="Proteomes" id="UP000366872">
    <property type="component" value="Unassembled WGS sequence"/>
</dbReference>